<evidence type="ECO:0000256" key="1">
    <source>
        <dbReference type="SAM" id="MobiDB-lite"/>
    </source>
</evidence>
<name>A0ABQ8WST1_PENCH</name>
<organism evidence="2 3">
    <name type="scientific">Penicillium chrysogenum</name>
    <name type="common">Penicillium notatum</name>
    <dbReference type="NCBI Taxonomy" id="5076"/>
    <lineage>
        <taxon>Eukaryota</taxon>
        <taxon>Fungi</taxon>
        <taxon>Dikarya</taxon>
        <taxon>Ascomycota</taxon>
        <taxon>Pezizomycotina</taxon>
        <taxon>Eurotiomycetes</taxon>
        <taxon>Eurotiomycetidae</taxon>
        <taxon>Eurotiales</taxon>
        <taxon>Aspergillaceae</taxon>
        <taxon>Penicillium</taxon>
        <taxon>Penicillium chrysogenum species complex</taxon>
    </lineage>
</organism>
<proteinExistence type="predicted"/>
<evidence type="ECO:0000313" key="3">
    <source>
        <dbReference type="Proteomes" id="UP001220256"/>
    </source>
</evidence>
<evidence type="ECO:0000313" key="2">
    <source>
        <dbReference type="EMBL" id="KAJ5275389.1"/>
    </source>
</evidence>
<feature type="compositionally biased region" description="Basic residues" evidence="1">
    <location>
        <begin position="15"/>
        <end position="26"/>
    </location>
</feature>
<dbReference type="Proteomes" id="UP001220256">
    <property type="component" value="Unassembled WGS sequence"/>
</dbReference>
<dbReference type="EMBL" id="JAPVEB010000002">
    <property type="protein sequence ID" value="KAJ5275389.1"/>
    <property type="molecule type" value="Genomic_DNA"/>
</dbReference>
<sequence>MSGRGNKIVVYPNRRERRGNRRGNSLKRREIGSGPYSLELRARQALAVLHPVPAPTVAPSRATTSLSVSLLKSSMMRDVDFGCVKSIVQ</sequence>
<protein>
    <submittedName>
        <fullName evidence="2">Uncharacterized protein</fullName>
    </submittedName>
</protein>
<feature type="region of interest" description="Disordered" evidence="1">
    <location>
        <begin position="1"/>
        <end position="33"/>
    </location>
</feature>
<accession>A0ABQ8WST1</accession>
<gene>
    <name evidence="2" type="ORF">N7505_003934</name>
</gene>
<reference evidence="2 3" key="1">
    <citation type="journal article" date="2023" name="IMA Fungus">
        <title>Comparative genomic study of the Penicillium genus elucidates a diverse pangenome and 15 lateral gene transfer events.</title>
        <authorList>
            <person name="Petersen C."/>
            <person name="Sorensen T."/>
            <person name="Nielsen M.R."/>
            <person name="Sondergaard T.E."/>
            <person name="Sorensen J.L."/>
            <person name="Fitzpatrick D.A."/>
            <person name="Frisvad J.C."/>
            <person name="Nielsen K.L."/>
        </authorList>
    </citation>
    <scope>NUCLEOTIDE SEQUENCE [LARGE SCALE GENOMIC DNA]</scope>
    <source>
        <strain evidence="2 3">IBT 3361</strain>
    </source>
</reference>
<keyword evidence="3" id="KW-1185">Reference proteome</keyword>
<comment type="caution">
    <text evidence="2">The sequence shown here is derived from an EMBL/GenBank/DDBJ whole genome shotgun (WGS) entry which is preliminary data.</text>
</comment>